<dbReference type="Proteomes" id="UP000812267">
    <property type="component" value="Unassembled WGS sequence"/>
</dbReference>
<dbReference type="RefSeq" id="WP_216505691.1">
    <property type="nucleotide sequence ID" value="NZ_JAHMHJ010000006.1"/>
</dbReference>
<name>A0ABS6DS51_9MOLU</name>
<accession>A0ABS6DS51</accession>
<comment type="caution">
    <text evidence="1">The sequence shown here is derived from an EMBL/GenBank/DDBJ whole genome shotgun (WGS) entry which is preliminary data.</text>
</comment>
<evidence type="ECO:0000313" key="1">
    <source>
        <dbReference type="EMBL" id="MBU4693835.1"/>
    </source>
</evidence>
<evidence type="ECO:0000313" key="2">
    <source>
        <dbReference type="Proteomes" id="UP000812267"/>
    </source>
</evidence>
<keyword evidence="2" id="KW-1185">Reference proteome</keyword>
<dbReference type="EMBL" id="JAHMHK010000005">
    <property type="protein sequence ID" value="MBU4693835.1"/>
    <property type="molecule type" value="Genomic_DNA"/>
</dbReference>
<organism evidence="1 2">
    <name type="scientific">Mycoplasma zalophidermidis</name>
    <dbReference type="NCBI Taxonomy" id="398174"/>
    <lineage>
        <taxon>Bacteria</taxon>
        <taxon>Bacillati</taxon>
        <taxon>Mycoplasmatota</taxon>
        <taxon>Mollicutes</taxon>
        <taxon>Mycoplasmataceae</taxon>
        <taxon>Mycoplasma</taxon>
    </lineage>
</organism>
<reference evidence="1" key="1">
    <citation type="submission" date="2021-06" db="EMBL/GenBank/DDBJ databases">
        <title>Novel Mycoplasma species detected in California sea lions (Zalophus californianus) from the USA.</title>
        <authorList>
            <person name="Volokhov D.V."/>
            <person name="Furtak V.A."/>
            <person name="Zagorodnyaya T.A."/>
        </authorList>
    </citation>
    <scope>NUCLEOTIDE SEQUENCE [LARGE SCALE GENOMIC DNA]</scope>
    <source>
        <strain evidence="1">CSL 4779</strain>
    </source>
</reference>
<proteinExistence type="predicted"/>
<sequence length="76" mass="9008">MEILLHDETNTKKAIARLERELDDIWEQGENGADVIMNLDDQNMWNAVIKYLDEHKEEFSYQVNEQKAIINVEFVL</sequence>
<protein>
    <submittedName>
        <fullName evidence="1">Uncharacterized protein</fullName>
    </submittedName>
</protein>
<gene>
    <name evidence="1" type="ORF">KQ878_03000</name>
</gene>